<keyword evidence="2" id="KW-1185">Reference proteome</keyword>
<proteinExistence type="predicted"/>
<reference evidence="2" key="1">
    <citation type="journal article" date="2017" name="Nat. Ecol. Evol.">
        <title>Genome expansion and lineage-specific genetic innovations in the forest pathogenic fungi Armillaria.</title>
        <authorList>
            <person name="Sipos G."/>
            <person name="Prasanna A.N."/>
            <person name="Walter M.C."/>
            <person name="O'Connor E."/>
            <person name="Balint B."/>
            <person name="Krizsan K."/>
            <person name="Kiss B."/>
            <person name="Hess J."/>
            <person name="Varga T."/>
            <person name="Slot J."/>
            <person name="Riley R."/>
            <person name="Boka B."/>
            <person name="Rigling D."/>
            <person name="Barry K."/>
            <person name="Lee J."/>
            <person name="Mihaltcheva S."/>
            <person name="LaButti K."/>
            <person name="Lipzen A."/>
            <person name="Waldron R."/>
            <person name="Moloney N.M."/>
            <person name="Sperisen C."/>
            <person name="Kredics L."/>
            <person name="Vagvoelgyi C."/>
            <person name="Patrignani A."/>
            <person name="Fitzpatrick D."/>
            <person name="Nagy I."/>
            <person name="Doyle S."/>
            <person name="Anderson J.B."/>
            <person name="Grigoriev I.V."/>
            <person name="Gueldener U."/>
            <person name="Muensterkoetter M."/>
            <person name="Nagy L.G."/>
        </authorList>
    </citation>
    <scope>NUCLEOTIDE SEQUENCE [LARGE SCALE GENOMIC DNA]</scope>
    <source>
        <strain evidence="2">28-4</strain>
    </source>
</reference>
<protein>
    <submittedName>
        <fullName evidence="1">Uncharacterized protein</fullName>
    </submittedName>
</protein>
<organism evidence="1 2">
    <name type="scientific">Armillaria solidipes</name>
    <dbReference type="NCBI Taxonomy" id="1076256"/>
    <lineage>
        <taxon>Eukaryota</taxon>
        <taxon>Fungi</taxon>
        <taxon>Dikarya</taxon>
        <taxon>Basidiomycota</taxon>
        <taxon>Agaricomycotina</taxon>
        <taxon>Agaricomycetes</taxon>
        <taxon>Agaricomycetidae</taxon>
        <taxon>Agaricales</taxon>
        <taxon>Marasmiineae</taxon>
        <taxon>Physalacriaceae</taxon>
        <taxon>Armillaria</taxon>
    </lineage>
</organism>
<dbReference type="Proteomes" id="UP000218334">
    <property type="component" value="Unassembled WGS sequence"/>
</dbReference>
<name>A0A2H3BUZ6_9AGAR</name>
<accession>A0A2H3BUZ6</accession>
<evidence type="ECO:0000313" key="1">
    <source>
        <dbReference type="EMBL" id="PBK70802.1"/>
    </source>
</evidence>
<dbReference type="AlphaFoldDB" id="A0A2H3BUZ6"/>
<dbReference type="EMBL" id="KZ293425">
    <property type="protein sequence ID" value="PBK70802.1"/>
    <property type="molecule type" value="Genomic_DNA"/>
</dbReference>
<gene>
    <name evidence="1" type="ORF">ARMSODRAFT_974061</name>
</gene>
<sequence>MDLGSQLHSSVLVALNTESGVYREFGSEMTGMSQVRQYKDAEQDCIWRRDFLCELHARRDEVVKGTGTGHENGTGKKWLSEQRRCTMSLVQKTKRMVVEDCIPVEKSTKRQALCSSTHQQLQGYEAALPPGLLVAIPANLKNGQPQY</sequence>
<evidence type="ECO:0000313" key="2">
    <source>
        <dbReference type="Proteomes" id="UP000218334"/>
    </source>
</evidence>